<gene>
    <name evidence="1" type="ORF">L596_011592</name>
</gene>
<keyword evidence="2" id="KW-1185">Reference proteome</keyword>
<reference evidence="1 2" key="1">
    <citation type="journal article" date="2015" name="Genome Biol.">
        <title>Comparative genomics of Steinernema reveals deeply conserved gene regulatory networks.</title>
        <authorList>
            <person name="Dillman A.R."/>
            <person name="Macchietto M."/>
            <person name="Porter C.F."/>
            <person name="Rogers A."/>
            <person name="Williams B."/>
            <person name="Antoshechkin I."/>
            <person name="Lee M.M."/>
            <person name="Goodwin Z."/>
            <person name="Lu X."/>
            <person name="Lewis E.E."/>
            <person name="Goodrich-Blair H."/>
            <person name="Stock S.P."/>
            <person name="Adams B.J."/>
            <person name="Sternberg P.W."/>
            <person name="Mortazavi A."/>
        </authorList>
    </citation>
    <scope>NUCLEOTIDE SEQUENCE [LARGE SCALE GENOMIC DNA]</scope>
    <source>
        <strain evidence="1 2">ALL</strain>
    </source>
</reference>
<dbReference type="Proteomes" id="UP000298663">
    <property type="component" value="Unassembled WGS sequence"/>
</dbReference>
<dbReference type="AlphaFoldDB" id="A0A4U5NUE2"/>
<dbReference type="EMBL" id="AZBU02000003">
    <property type="protein sequence ID" value="TKR87139.1"/>
    <property type="molecule type" value="Genomic_DNA"/>
</dbReference>
<comment type="caution">
    <text evidence="1">The sequence shown here is derived from an EMBL/GenBank/DDBJ whole genome shotgun (WGS) entry which is preliminary data.</text>
</comment>
<name>A0A4U5NUE2_STECR</name>
<sequence>MTLQLNCGLNHTLEWHCDHFGSVASRFSSSLHSRSMSAMKKFVVALLIAACAFNVLVSAEIENLSEEDKALLEAMDGIIKPIELKSSFPMHMIFEVLDEEKVAKMLTNMMINVANAQFKLLATKYMNASEPKLAAKKPMDP</sequence>
<organism evidence="1 2">
    <name type="scientific">Steinernema carpocapsae</name>
    <name type="common">Entomopathogenic nematode</name>
    <dbReference type="NCBI Taxonomy" id="34508"/>
    <lineage>
        <taxon>Eukaryota</taxon>
        <taxon>Metazoa</taxon>
        <taxon>Ecdysozoa</taxon>
        <taxon>Nematoda</taxon>
        <taxon>Chromadorea</taxon>
        <taxon>Rhabditida</taxon>
        <taxon>Tylenchina</taxon>
        <taxon>Panagrolaimomorpha</taxon>
        <taxon>Strongyloidoidea</taxon>
        <taxon>Steinernematidae</taxon>
        <taxon>Steinernema</taxon>
    </lineage>
</organism>
<proteinExistence type="predicted"/>
<evidence type="ECO:0000313" key="2">
    <source>
        <dbReference type="Proteomes" id="UP000298663"/>
    </source>
</evidence>
<protein>
    <submittedName>
        <fullName evidence="1">Uncharacterized protein</fullName>
    </submittedName>
</protein>
<reference evidence="1 2" key="2">
    <citation type="journal article" date="2019" name="G3 (Bethesda)">
        <title>Hybrid Assembly of the Genome of the Entomopathogenic Nematode Steinernema carpocapsae Identifies the X-Chromosome.</title>
        <authorList>
            <person name="Serra L."/>
            <person name="Macchietto M."/>
            <person name="Macias-Munoz A."/>
            <person name="McGill C.J."/>
            <person name="Rodriguez I.M."/>
            <person name="Rodriguez B."/>
            <person name="Murad R."/>
            <person name="Mortazavi A."/>
        </authorList>
    </citation>
    <scope>NUCLEOTIDE SEQUENCE [LARGE SCALE GENOMIC DNA]</scope>
    <source>
        <strain evidence="1 2">ALL</strain>
    </source>
</reference>
<evidence type="ECO:0000313" key="1">
    <source>
        <dbReference type="EMBL" id="TKR87139.1"/>
    </source>
</evidence>
<accession>A0A4U5NUE2</accession>